<accession>A0A0S4KGE9</accession>
<feature type="region of interest" description="Disordered" evidence="1">
    <location>
        <begin position="66"/>
        <end position="85"/>
    </location>
</feature>
<name>A0A0S4KGE9_BODSA</name>
<feature type="compositionally biased region" description="Basic and acidic residues" evidence="1">
    <location>
        <begin position="410"/>
        <end position="422"/>
    </location>
</feature>
<evidence type="ECO:0000313" key="3">
    <source>
        <dbReference type="Proteomes" id="UP000051952"/>
    </source>
</evidence>
<feature type="compositionally biased region" description="Polar residues" evidence="1">
    <location>
        <begin position="603"/>
        <end position="622"/>
    </location>
</feature>
<sequence>MVLSGNATPRHSSSPQRYIGPSGRILCSLCDEGSRAVATGYCEECRRDGEECWFCDKCWKGEHASKRNRQHRKGPVPIPSGSSVTPRASFLHHAGDAMMDLLPFDTAALNPEARAYLMLQQQLIAAFTKANGGNVTSIRQLEPAETDDAGTQTVERIQSTYFDEAMVELQDVREQLEAEVYHSQVLIDSTRVQLLEALELRHRAEIETMCWRKYLTVKRPPQVVVLYDPSFIPPALEGLLQQKSGAPTTIAKMAMSGSSVVRTNSPPNVHITSPPVRKRNATNSQGVQCRLPPTASHATTNTEHSGDEPAPVKSVEEGSFKPRYTEDAVELVHGEKHLPDQPQMLLVRWRHGGLESWIPAYEVAHCGAVIAYLSRYDKTLVQNEGEDQQGGTDDATGSALQNRHSSPLAESERSKFAEELAALKRTGTATGSRESTDQQILPSNTQRVPQRQRPVNVPQKGTGTVEPSVQRPPLAPPAPSSRNVVVEEDALISLVEEERRDTPSDEELKKKSTVEPSVQRPPLAPPAPSSRNVVVEEDALISLFEEERRDTPSDEELPNKCNCKNSNQNSLIHWQLPMTSTQRWFCKSFSRKCRMRSAASAERYTSQMPPHPYATTNNPTSNRIKDMKKRTTGGSRPFHRRHQHQRQLLSAMGPRLSRKSTEFSTSSTSTTKPKQM</sequence>
<dbReference type="EMBL" id="CYKH01001608">
    <property type="protein sequence ID" value="CUI14747.1"/>
    <property type="molecule type" value="Genomic_DNA"/>
</dbReference>
<reference evidence="3" key="1">
    <citation type="submission" date="2015-09" db="EMBL/GenBank/DDBJ databases">
        <authorList>
            <consortium name="Pathogen Informatics"/>
        </authorList>
    </citation>
    <scope>NUCLEOTIDE SEQUENCE [LARGE SCALE GENOMIC DNA]</scope>
    <source>
        <strain evidence="3">Lake Konstanz</strain>
    </source>
</reference>
<dbReference type="VEuPathDB" id="TriTrypDB:BSAL_13295"/>
<feature type="region of interest" description="Disordered" evidence="1">
    <location>
        <begin position="258"/>
        <end position="321"/>
    </location>
</feature>
<keyword evidence="3" id="KW-1185">Reference proteome</keyword>
<protein>
    <recommendedName>
        <fullName evidence="4">Chromo domain-containing protein</fullName>
    </recommendedName>
</protein>
<feature type="compositionally biased region" description="Basic residues" evidence="1">
    <location>
        <begin position="626"/>
        <end position="645"/>
    </location>
</feature>
<feature type="region of interest" description="Disordered" evidence="1">
    <location>
        <begin position="384"/>
        <end position="534"/>
    </location>
</feature>
<dbReference type="AlphaFoldDB" id="A0A0S4KGE9"/>
<evidence type="ECO:0008006" key="4">
    <source>
        <dbReference type="Google" id="ProtNLM"/>
    </source>
</evidence>
<dbReference type="Proteomes" id="UP000051952">
    <property type="component" value="Unassembled WGS sequence"/>
</dbReference>
<proteinExistence type="predicted"/>
<feature type="compositionally biased region" description="Low complexity" evidence="1">
    <location>
        <begin position="662"/>
        <end position="676"/>
    </location>
</feature>
<feature type="compositionally biased region" description="Basic and acidic residues" evidence="1">
    <location>
        <begin position="496"/>
        <end position="513"/>
    </location>
</feature>
<evidence type="ECO:0000256" key="1">
    <source>
        <dbReference type="SAM" id="MobiDB-lite"/>
    </source>
</evidence>
<gene>
    <name evidence="2" type="ORF">BSAL_13295</name>
</gene>
<feature type="region of interest" description="Disordered" evidence="1">
    <location>
        <begin position="601"/>
        <end position="676"/>
    </location>
</feature>
<organism evidence="2 3">
    <name type="scientific">Bodo saltans</name>
    <name type="common">Flagellated protozoan</name>
    <dbReference type="NCBI Taxonomy" id="75058"/>
    <lineage>
        <taxon>Eukaryota</taxon>
        <taxon>Discoba</taxon>
        <taxon>Euglenozoa</taxon>
        <taxon>Kinetoplastea</taxon>
        <taxon>Metakinetoplastina</taxon>
        <taxon>Eubodonida</taxon>
        <taxon>Bodonidae</taxon>
        <taxon>Bodo</taxon>
    </lineage>
</organism>
<evidence type="ECO:0000313" key="2">
    <source>
        <dbReference type="EMBL" id="CUI14747.1"/>
    </source>
</evidence>
<feature type="compositionally biased region" description="Polar residues" evidence="1">
    <location>
        <begin position="427"/>
        <end position="449"/>
    </location>
</feature>
<dbReference type="CDD" id="cd19757">
    <property type="entry name" value="Bbox1"/>
    <property type="match status" value="1"/>
</dbReference>
<feature type="compositionally biased region" description="Polar residues" evidence="1">
    <location>
        <begin position="258"/>
        <end position="271"/>
    </location>
</feature>